<reference evidence="1 2" key="1">
    <citation type="submission" date="2024-01" db="EMBL/GenBank/DDBJ databases">
        <title>The genome of the rayed Mediterranean limpet Patella caerulea (Linnaeus, 1758).</title>
        <authorList>
            <person name="Anh-Thu Weber A."/>
            <person name="Halstead-Nussloch G."/>
        </authorList>
    </citation>
    <scope>NUCLEOTIDE SEQUENCE [LARGE SCALE GENOMIC DNA]</scope>
    <source>
        <strain evidence="1">AATW-2023a</strain>
        <tissue evidence="1">Whole specimen</tissue>
    </source>
</reference>
<evidence type="ECO:0000313" key="1">
    <source>
        <dbReference type="EMBL" id="KAK6186739.1"/>
    </source>
</evidence>
<sequence length="185" mass="21222">MAVTYSSQDLFSYNNSEQLQLGLINTLRQIGIYTFKKTKRGRRAGRKIYNRVPEIRSLHVEQTTPNKETTPTKSELNICLINIRSVVEKCVSLTDYLNDQKCDLALITETWLNNKVSGPVTSELKSLGYNLYHVPRKNRGGGVGILCKHNQQVELKTSENYRSFEKMEFITKSQTESVRIALIYI</sequence>
<name>A0AAN8K8R4_PATCE</name>
<dbReference type="AlphaFoldDB" id="A0AAN8K8R4"/>
<evidence type="ECO:0000313" key="2">
    <source>
        <dbReference type="Proteomes" id="UP001347796"/>
    </source>
</evidence>
<organism evidence="1 2">
    <name type="scientific">Patella caerulea</name>
    <name type="common">Rayed Mediterranean limpet</name>
    <dbReference type="NCBI Taxonomy" id="87958"/>
    <lineage>
        <taxon>Eukaryota</taxon>
        <taxon>Metazoa</taxon>
        <taxon>Spiralia</taxon>
        <taxon>Lophotrochozoa</taxon>
        <taxon>Mollusca</taxon>
        <taxon>Gastropoda</taxon>
        <taxon>Patellogastropoda</taxon>
        <taxon>Patelloidea</taxon>
        <taxon>Patellidae</taxon>
        <taxon>Patella</taxon>
    </lineage>
</organism>
<comment type="caution">
    <text evidence="1">The sequence shown here is derived from an EMBL/GenBank/DDBJ whole genome shotgun (WGS) entry which is preliminary data.</text>
</comment>
<proteinExistence type="predicted"/>
<dbReference type="InterPro" id="IPR036691">
    <property type="entry name" value="Endo/exonu/phosph_ase_sf"/>
</dbReference>
<dbReference type="Proteomes" id="UP001347796">
    <property type="component" value="Unassembled WGS sequence"/>
</dbReference>
<accession>A0AAN8K8R4</accession>
<dbReference type="PANTHER" id="PTHR46670">
    <property type="entry name" value="ENDO/EXONUCLEASE/PHOSPHATASE DOMAIN-CONTAINING PROTEIN"/>
    <property type="match status" value="1"/>
</dbReference>
<dbReference type="EMBL" id="JAZGQO010000005">
    <property type="protein sequence ID" value="KAK6186739.1"/>
    <property type="molecule type" value="Genomic_DNA"/>
</dbReference>
<keyword evidence="2" id="KW-1185">Reference proteome</keyword>
<dbReference type="SUPFAM" id="SSF56219">
    <property type="entry name" value="DNase I-like"/>
    <property type="match status" value="1"/>
</dbReference>
<dbReference type="PANTHER" id="PTHR46670:SF3">
    <property type="entry name" value="ENDONUCLEASE_EXONUCLEASE_PHOSPHATASE DOMAIN-CONTAINING PROTEIN"/>
    <property type="match status" value="1"/>
</dbReference>
<gene>
    <name evidence="1" type="ORF">SNE40_006017</name>
</gene>
<dbReference type="Gene3D" id="3.60.10.10">
    <property type="entry name" value="Endonuclease/exonuclease/phosphatase"/>
    <property type="match status" value="1"/>
</dbReference>
<protein>
    <submittedName>
        <fullName evidence="1">Uncharacterized protein</fullName>
    </submittedName>
</protein>